<dbReference type="AlphaFoldDB" id="A0A563DST9"/>
<name>A0A563DST9_9MICO</name>
<evidence type="ECO:0000256" key="5">
    <source>
        <dbReference type="ARBA" id="ARBA00022946"/>
    </source>
</evidence>
<reference evidence="11 12" key="1">
    <citation type="submission" date="2019-05" db="EMBL/GenBank/DDBJ databases">
        <authorList>
            <person name="Lee S.D."/>
        </authorList>
    </citation>
    <scope>NUCLEOTIDE SEQUENCE [LARGE SCALE GENOMIC DNA]</scope>
    <source>
        <strain evidence="11 12">C5-26</strain>
    </source>
</reference>
<dbReference type="InterPro" id="IPR009100">
    <property type="entry name" value="AcylCoA_DH/oxidase_NM_dom_sf"/>
</dbReference>
<dbReference type="GO" id="GO:0000062">
    <property type="term" value="F:fatty-acyl-CoA binding"/>
    <property type="evidence" value="ECO:0007669"/>
    <property type="project" value="TreeGrafter"/>
</dbReference>
<gene>
    <name evidence="11" type="ORF">FGL98_22465</name>
</gene>
<evidence type="ECO:0000256" key="4">
    <source>
        <dbReference type="ARBA" id="ARBA00022827"/>
    </source>
</evidence>
<keyword evidence="12" id="KW-1185">Reference proteome</keyword>
<dbReference type="InterPro" id="IPR046373">
    <property type="entry name" value="Acyl-CoA_Oxase/DH_mid-dom_sf"/>
</dbReference>
<evidence type="ECO:0000259" key="8">
    <source>
        <dbReference type="Pfam" id="PF00441"/>
    </source>
</evidence>
<keyword evidence="5" id="KW-0809">Transit peptide</keyword>
<evidence type="ECO:0000313" key="12">
    <source>
        <dbReference type="Proteomes" id="UP000320244"/>
    </source>
</evidence>
<dbReference type="InterPro" id="IPR006091">
    <property type="entry name" value="Acyl-CoA_Oxase/DH_mid-dom"/>
</dbReference>
<dbReference type="GO" id="GO:0046949">
    <property type="term" value="P:fatty-acyl-CoA biosynthetic process"/>
    <property type="evidence" value="ECO:0007669"/>
    <property type="project" value="TreeGrafter"/>
</dbReference>
<dbReference type="Gene3D" id="2.40.110.10">
    <property type="entry name" value="Butyryl-CoA Dehydrogenase, subunit A, domain 2"/>
    <property type="match status" value="1"/>
</dbReference>
<dbReference type="RefSeq" id="WP_146320717.1">
    <property type="nucleotide sequence ID" value="NZ_VCQV01000049.1"/>
</dbReference>
<dbReference type="PANTHER" id="PTHR42807:SF1">
    <property type="entry name" value="GLUTARYL-COA DEHYDROGENASE, MITOCHONDRIAL"/>
    <property type="match status" value="1"/>
</dbReference>
<evidence type="ECO:0000313" key="11">
    <source>
        <dbReference type="EMBL" id="TWP33053.1"/>
    </source>
</evidence>
<dbReference type="Pfam" id="PF00441">
    <property type="entry name" value="Acyl-CoA_dh_1"/>
    <property type="match status" value="1"/>
</dbReference>
<comment type="cofactor">
    <cofactor evidence="1 7">
        <name>FAD</name>
        <dbReference type="ChEBI" id="CHEBI:57692"/>
    </cofactor>
</comment>
<proteinExistence type="inferred from homology"/>
<comment type="similarity">
    <text evidence="2 7">Belongs to the acyl-CoA dehydrogenase family.</text>
</comment>
<dbReference type="Pfam" id="PF02771">
    <property type="entry name" value="Acyl-CoA_dh_N"/>
    <property type="match status" value="1"/>
</dbReference>
<sequence length="395" mass="42994">MTNPQLTRFDPHDPAGIDDLLSDDEKAVRDSVREMCERRINPFVADWFERGEIDDIRGLAKELGSLGVLGMHLDGYGCAGMSAVDYGLACLELEAADSGIRSLVSVQGSLAMFAIWRWGRKAHKDEWLPKMAAGEVIGCFGLTEPDHGSDPGSMRTRARRDGDDWVLDGRKMWITNGSVADVAVVWAQTGDGIRGFVVPTDTPGFSAPIIQHKQSLRASVTSELVLDDVRLPSTALLPEARGLKGPLSCLDEARYGIVWGALGAARSSLDCAIAYAGERTQFGRPIAAYQLTQAKLVDMSLEYIKGLLLALHLGRRKDSGLARPEQVSMGKLNNVRESLDICRAARTILGANGVSLEYPVIRHMNNLESVLTYEGTVEMHTLILGQAITGHPAFH</sequence>
<evidence type="ECO:0000256" key="7">
    <source>
        <dbReference type="RuleBase" id="RU362125"/>
    </source>
</evidence>
<dbReference type="GO" id="GO:0050660">
    <property type="term" value="F:flavin adenine dinucleotide binding"/>
    <property type="evidence" value="ECO:0007669"/>
    <property type="project" value="InterPro"/>
</dbReference>
<dbReference type="Pfam" id="PF02770">
    <property type="entry name" value="Acyl-CoA_dh_M"/>
    <property type="match status" value="1"/>
</dbReference>
<dbReference type="SUPFAM" id="SSF56645">
    <property type="entry name" value="Acyl-CoA dehydrogenase NM domain-like"/>
    <property type="match status" value="1"/>
</dbReference>
<dbReference type="InterPro" id="IPR052033">
    <property type="entry name" value="Glutaryl-CoA_DH_mitochondrial"/>
</dbReference>
<dbReference type="Gene3D" id="1.20.140.10">
    <property type="entry name" value="Butyryl-CoA Dehydrogenase, subunit A, domain 3"/>
    <property type="match status" value="1"/>
</dbReference>
<accession>A0A563DST9</accession>
<dbReference type="FunFam" id="2.40.110.10:FF:000002">
    <property type="entry name" value="Acyl-CoA dehydrogenase fadE12"/>
    <property type="match status" value="1"/>
</dbReference>
<dbReference type="SUPFAM" id="SSF47203">
    <property type="entry name" value="Acyl-CoA dehydrogenase C-terminal domain-like"/>
    <property type="match status" value="1"/>
</dbReference>
<dbReference type="EMBL" id="VCQV01000049">
    <property type="protein sequence ID" value="TWP33053.1"/>
    <property type="molecule type" value="Genomic_DNA"/>
</dbReference>
<reference evidence="11 12" key="2">
    <citation type="submission" date="2019-08" db="EMBL/GenBank/DDBJ databases">
        <title>Jejuicoccus antrihumi gen. nov., sp. nov., a new member of the family Dermacoccaceae isolated from a cave.</title>
        <authorList>
            <person name="Schumann P."/>
            <person name="Kim I.S."/>
        </authorList>
    </citation>
    <scope>NUCLEOTIDE SEQUENCE [LARGE SCALE GENOMIC DNA]</scope>
    <source>
        <strain evidence="11 12">C5-26</strain>
    </source>
</reference>
<dbReference type="GO" id="GO:0004361">
    <property type="term" value="F:glutaryl-CoA dehydrogenase activity"/>
    <property type="evidence" value="ECO:0007669"/>
    <property type="project" value="TreeGrafter"/>
</dbReference>
<evidence type="ECO:0000256" key="6">
    <source>
        <dbReference type="ARBA" id="ARBA00023002"/>
    </source>
</evidence>
<feature type="domain" description="Acyl-CoA dehydrogenase/oxidase N-terminal" evidence="10">
    <location>
        <begin position="22"/>
        <end position="135"/>
    </location>
</feature>
<dbReference type="InterPro" id="IPR037069">
    <property type="entry name" value="AcylCoA_DH/ox_N_sf"/>
</dbReference>
<keyword evidence="4 7" id="KW-0274">FAD</keyword>
<evidence type="ECO:0000259" key="9">
    <source>
        <dbReference type="Pfam" id="PF02770"/>
    </source>
</evidence>
<evidence type="ECO:0000256" key="2">
    <source>
        <dbReference type="ARBA" id="ARBA00009347"/>
    </source>
</evidence>
<dbReference type="Gene3D" id="1.10.540.10">
    <property type="entry name" value="Acyl-CoA dehydrogenase/oxidase, N-terminal domain"/>
    <property type="match status" value="1"/>
</dbReference>
<feature type="domain" description="Acyl-CoA oxidase/dehydrogenase middle" evidence="9">
    <location>
        <begin position="139"/>
        <end position="229"/>
    </location>
</feature>
<dbReference type="GO" id="GO:0033539">
    <property type="term" value="P:fatty acid beta-oxidation using acyl-CoA dehydrogenase"/>
    <property type="evidence" value="ECO:0007669"/>
    <property type="project" value="TreeGrafter"/>
</dbReference>
<keyword evidence="6 7" id="KW-0560">Oxidoreductase</keyword>
<dbReference type="InterPro" id="IPR013786">
    <property type="entry name" value="AcylCoA_DH/ox_N"/>
</dbReference>
<dbReference type="Proteomes" id="UP000320244">
    <property type="component" value="Unassembled WGS sequence"/>
</dbReference>
<evidence type="ECO:0000256" key="3">
    <source>
        <dbReference type="ARBA" id="ARBA00022630"/>
    </source>
</evidence>
<dbReference type="InterPro" id="IPR036250">
    <property type="entry name" value="AcylCo_DH-like_C"/>
</dbReference>
<evidence type="ECO:0000259" key="10">
    <source>
        <dbReference type="Pfam" id="PF02771"/>
    </source>
</evidence>
<dbReference type="InterPro" id="IPR009075">
    <property type="entry name" value="AcylCo_DH/oxidase_C"/>
</dbReference>
<feature type="domain" description="Acyl-CoA dehydrogenase/oxidase C-terminal" evidence="8">
    <location>
        <begin position="241"/>
        <end position="388"/>
    </location>
</feature>
<protein>
    <submittedName>
        <fullName evidence="11">Acyl-CoA dehydrogenase</fullName>
    </submittedName>
</protein>
<comment type="caution">
    <text evidence="11">The sequence shown here is derived from an EMBL/GenBank/DDBJ whole genome shotgun (WGS) entry which is preliminary data.</text>
</comment>
<evidence type="ECO:0000256" key="1">
    <source>
        <dbReference type="ARBA" id="ARBA00001974"/>
    </source>
</evidence>
<dbReference type="OrthoDB" id="9770681at2"/>
<organism evidence="11 12">
    <name type="scientific">Leekyejoonella antrihumi</name>
    <dbReference type="NCBI Taxonomy" id="1660198"/>
    <lineage>
        <taxon>Bacteria</taxon>
        <taxon>Bacillati</taxon>
        <taxon>Actinomycetota</taxon>
        <taxon>Actinomycetes</taxon>
        <taxon>Micrococcales</taxon>
        <taxon>Dermacoccaceae</taxon>
        <taxon>Leekyejoonella</taxon>
    </lineage>
</organism>
<keyword evidence="3 7" id="KW-0285">Flavoprotein</keyword>
<dbReference type="PANTHER" id="PTHR42807">
    <property type="entry name" value="GLUTARYL-COA DEHYDROGENASE, MITOCHONDRIAL"/>
    <property type="match status" value="1"/>
</dbReference>